<name>A0A0G9H255_9GAMM</name>
<reference evidence="1 2" key="1">
    <citation type="journal article" date="2015" name="Antonie Van Leeuwenhoek">
        <title>A phylogenomic and molecular marker based taxonomic framework for the order Xanthomonadales: proposal to transfer the families Algiphilaceae and Solimonadaceae to the order Nevskiales ord. nov. and to create a new family within the order Xanthomonadales, the family Rhodanobacteraceae fam. nov., containing the genus Rhodanobacter and its closest relatives.</title>
        <authorList>
            <person name="Naushad S."/>
            <person name="Adeolu M."/>
            <person name="Wong S."/>
            <person name="Sohail M."/>
            <person name="Schellhorn H.E."/>
            <person name="Gupta R.S."/>
        </authorList>
    </citation>
    <scope>NUCLEOTIDE SEQUENCE [LARGE SCALE GENOMIC DNA]</scope>
    <source>
        <strain evidence="1 2">DSM 16301</strain>
    </source>
</reference>
<evidence type="ECO:0000313" key="2">
    <source>
        <dbReference type="Proteomes" id="UP000035481"/>
    </source>
</evidence>
<dbReference type="EMBL" id="JPLA01000024">
    <property type="protein sequence ID" value="KLD63930.1"/>
    <property type="molecule type" value="Genomic_DNA"/>
</dbReference>
<gene>
    <name evidence="1" type="ORF">Y882_09990</name>
</gene>
<dbReference type="Proteomes" id="UP000035481">
    <property type="component" value="Unassembled WGS sequence"/>
</dbReference>
<dbReference type="STRING" id="1440762.Y882_09990"/>
<protein>
    <submittedName>
        <fullName evidence="1">Uncharacterized protein</fullName>
    </submittedName>
</protein>
<dbReference type="PATRIC" id="fig|1440762.4.peg.1491"/>
<comment type="caution">
    <text evidence="1">The sequence shown here is derived from an EMBL/GenBank/DDBJ whole genome shotgun (WGS) entry which is preliminary data.</text>
</comment>
<dbReference type="AlphaFoldDB" id="A0A0G9H255"/>
<proteinExistence type="predicted"/>
<dbReference type="InterPro" id="IPR029083">
    <property type="entry name" value="Imm32"/>
</dbReference>
<accession>A0A0G9H255</accession>
<sequence length="74" mass="8053">MKLFGYEEGSYGRGAPLELAEASILASPEELRAIAKVLADLAVEMEADGFDHVHLTDRLPDWSDGPELIVAKAR</sequence>
<dbReference type="Pfam" id="PF15566">
    <property type="entry name" value="Imm32"/>
    <property type="match status" value="1"/>
</dbReference>
<organism evidence="1 2">
    <name type="scientific">Dyella japonica DSM 16301</name>
    <dbReference type="NCBI Taxonomy" id="1440762"/>
    <lineage>
        <taxon>Bacteria</taxon>
        <taxon>Pseudomonadati</taxon>
        <taxon>Pseudomonadota</taxon>
        <taxon>Gammaproteobacteria</taxon>
        <taxon>Lysobacterales</taxon>
        <taxon>Rhodanobacteraceae</taxon>
        <taxon>Dyella</taxon>
    </lineage>
</organism>
<evidence type="ECO:0000313" key="1">
    <source>
        <dbReference type="EMBL" id="KLD63930.1"/>
    </source>
</evidence>
<dbReference type="OrthoDB" id="6059091at2"/>
<dbReference type="RefSeq" id="WP_046971718.1">
    <property type="nucleotide sequence ID" value="NZ_JPLA01000024.1"/>
</dbReference>